<name>A0ABW5CH76_9HYPH</name>
<feature type="domain" description="Beta-lactamase-related" evidence="1">
    <location>
        <begin position="25"/>
        <end position="262"/>
    </location>
</feature>
<dbReference type="InterPro" id="IPR012338">
    <property type="entry name" value="Beta-lactam/transpept-like"/>
</dbReference>
<protein>
    <submittedName>
        <fullName evidence="2">Serine hydrolase domain-containing protein</fullName>
        <ecNumber evidence="2">3.-.-.-</ecNumber>
    </submittedName>
</protein>
<dbReference type="RefSeq" id="WP_209735609.1">
    <property type="nucleotide sequence ID" value="NZ_CP072611.1"/>
</dbReference>
<dbReference type="Proteomes" id="UP001597371">
    <property type="component" value="Unassembled WGS sequence"/>
</dbReference>
<reference evidence="3" key="1">
    <citation type="journal article" date="2019" name="Int. J. Syst. Evol. Microbiol.">
        <title>The Global Catalogue of Microorganisms (GCM) 10K type strain sequencing project: providing services to taxonomists for standard genome sequencing and annotation.</title>
        <authorList>
            <consortium name="The Broad Institute Genomics Platform"/>
            <consortium name="The Broad Institute Genome Sequencing Center for Infectious Disease"/>
            <person name="Wu L."/>
            <person name="Ma J."/>
        </authorList>
    </citation>
    <scope>NUCLEOTIDE SEQUENCE [LARGE SCALE GENOMIC DNA]</scope>
    <source>
        <strain evidence="3">ZS-35-S2</strain>
    </source>
</reference>
<sequence>MASRPHAALIGADGRVIVESSRDFVPWWSFTKTLIATLALKLAGEGRLDLDAPMHDPRYTLRQVLHHTAGLPDYAGLAAYQAAVAAEEAPWSDGELLSRTEARRLRFEPGEGWRYSNIGYLLARRRLEAAGGRSLASLLRETIFLPLSLTEPVLAETASDMAGLALPPPHAYDPGWVFHGTVIGPAGDAARCLHAILEGGLLAPRELGQLLAIRSLGGPLPERPWLATGYGLGVMAGPVPGAEAAGHSAGGPGSVGAVYRFKGAGRTAIAAVFGDYRHEGEAEFEAMRLASR</sequence>
<dbReference type="PANTHER" id="PTHR46825">
    <property type="entry name" value="D-ALANYL-D-ALANINE-CARBOXYPEPTIDASE/ENDOPEPTIDASE AMPH"/>
    <property type="match status" value="1"/>
</dbReference>
<comment type="caution">
    <text evidence="2">The sequence shown here is derived from an EMBL/GenBank/DDBJ whole genome shotgun (WGS) entry which is preliminary data.</text>
</comment>
<dbReference type="GO" id="GO:0016787">
    <property type="term" value="F:hydrolase activity"/>
    <property type="evidence" value="ECO:0007669"/>
    <property type="project" value="UniProtKB-KW"/>
</dbReference>
<dbReference type="InterPro" id="IPR001466">
    <property type="entry name" value="Beta-lactam-related"/>
</dbReference>
<proteinExistence type="predicted"/>
<evidence type="ECO:0000313" key="2">
    <source>
        <dbReference type="EMBL" id="MFD2236634.1"/>
    </source>
</evidence>
<evidence type="ECO:0000259" key="1">
    <source>
        <dbReference type="Pfam" id="PF00144"/>
    </source>
</evidence>
<dbReference type="Pfam" id="PF00144">
    <property type="entry name" value="Beta-lactamase"/>
    <property type="match status" value="1"/>
</dbReference>
<dbReference type="InterPro" id="IPR050491">
    <property type="entry name" value="AmpC-like"/>
</dbReference>
<keyword evidence="2" id="KW-0378">Hydrolase</keyword>
<organism evidence="2 3">
    <name type="scientific">Aureimonas populi</name>
    <dbReference type="NCBI Taxonomy" id="1701758"/>
    <lineage>
        <taxon>Bacteria</taxon>
        <taxon>Pseudomonadati</taxon>
        <taxon>Pseudomonadota</taxon>
        <taxon>Alphaproteobacteria</taxon>
        <taxon>Hyphomicrobiales</taxon>
        <taxon>Aurantimonadaceae</taxon>
        <taxon>Aureimonas</taxon>
    </lineage>
</organism>
<dbReference type="Gene3D" id="3.40.710.10">
    <property type="entry name" value="DD-peptidase/beta-lactamase superfamily"/>
    <property type="match status" value="1"/>
</dbReference>
<gene>
    <name evidence="2" type="ORF">ACFSKQ_04030</name>
</gene>
<keyword evidence="3" id="KW-1185">Reference proteome</keyword>
<dbReference type="EC" id="3.-.-.-" evidence="2"/>
<dbReference type="SUPFAM" id="SSF56601">
    <property type="entry name" value="beta-lactamase/transpeptidase-like"/>
    <property type="match status" value="1"/>
</dbReference>
<dbReference type="PANTHER" id="PTHR46825:SF7">
    <property type="entry name" value="D-ALANYL-D-ALANINE CARBOXYPEPTIDASE"/>
    <property type="match status" value="1"/>
</dbReference>
<accession>A0ABW5CH76</accession>
<evidence type="ECO:0000313" key="3">
    <source>
        <dbReference type="Proteomes" id="UP001597371"/>
    </source>
</evidence>
<dbReference type="EMBL" id="JBHUIJ010000005">
    <property type="protein sequence ID" value="MFD2236634.1"/>
    <property type="molecule type" value="Genomic_DNA"/>
</dbReference>